<keyword evidence="1" id="KW-0539">Nucleus</keyword>
<feature type="region of interest" description="Disordered" evidence="2">
    <location>
        <begin position="59"/>
        <end position="109"/>
    </location>
</feature>
<dbReference type="GO" id="GO:0000981">
    <property type="term" value="F:DNA-binding transcription factor activity, RNA polymerase II-specific"/>
    <property type="evidence" value="ECO:0007669"/>
    <property type="project" value="InterPro"/>
</dbReference>
<comment type="caution">
    <text evidence="4">The sequence shown here is derived from an EMBL/GenBank/DDBJ whole genome shotgun (WGS) entry which is preliminary data.</text>
</comment>
<evidence type="ECO:0000256" key="2">
    <source>
        <dbReference type="SAM" id="MobiDB-lite"/>
    </source>
</evidence>
<dbReference type="AlphaFoldDB" id="A0A9P4YLU2"/>
<accession>A0A9P4YLU2</accession>
<evidence type="ECO:0000256" key="1">
    <source>
        <dbReference type="ARBA" id="ARBA00023242"/>
    </source>
</evidence>
<evidence type="ECO:0000313" key="5">
    <source>
        <dbReference type="Proteomes" id="UP000749293"/>
    </source>
</evidence>
<dbReference type="Gene3D" id="4.10.240.10">
    <property type="entry name" value="Zn(2)-C6 fungal-type DNA-binding domain"/>
    <property type="match status" value="1"/>
</dbReference>
<dbReference type="CDD" id="cd00067">
    <property type="entry name" value="GAL4"/>
    <property type="match status" value="1"/>
</dbReference>
<dbReference type="Proteomes" id="UP000749293">
    <property type="component" value="Unassembled WGS sequence"/>
</dbReference>
<dbReference type="SUPFAM" id="SSF57701">
    <property type="entry name" value="Zn2/Cys6 DNA-binding domain"/>
    <property type="match status" value="1"/>
</dbReference>
<organism evidence="4 5">
    <name type="scientific">Geosmithia morbida</name>
    <dbReference type="NCBI Taxonomy" id="1094350"/>
    <lineage>
        <taxon>Eukaryota</taxon>
        <taxon>Fungi</taxon>
        <taxon>Dikarya</taxon>
        <taxon>Ascomycota</taxon>
        <taxon>Pezizomycotina</taxon>
        <taxon>Sordariomycetes</taxon>
        <taxon>Hypocreomycetidae</taxon>
        <taxon>Hypocreales</taxon>
        <taxon>Bionectriaceae</taxon>
        <taxon>Geosmithia</taxon>
    </lineage>
</organism>
<evidence type="ECO:0000313" key="4">
    <source>
        <dbReference type="EMBL" id="KAF4119348.1"/>
    </source>
</evidence>
<proteinExistence type="predicted"/>
<name>A0A9P4YLU2_9HYPO</name>
<feature type="region of interest" description="Disordered" evidence="2">
    <location>
        <begin position="201"/>
        <end position="221"/>
    </location>
</feature>
<feature type="compositionally biased region" description="Basic and acidic residues" evidence="2">
    <location>
        <begin position="201"/>
        <end position="211"/>
    </location>
</feature>
<evidence type="ECO:0000259" key="3">
    <source>
        <dbReference type="PROSITE" id="PS50048"/>
    </source>
</evidence>
<dbReference type="GeneID" id="55971095"/>
<dbReference type="RefSeq" id="XP_035318000.1">
    <property type="nucleotide sequence ID" value="XM_035466841.1"/>
</dbReference>
<dbReference type="InterPro" id="IPR036864">
    <property type="entry name" value="Zn2-C6_fun-type_DNA-bd_sf"/>
</dbReference>
<feature type="domain" description="Zn(2)-C6 fungal-type" evidence="3">
    <location>
        <begin position="18"/>
        <end position="52"/>
    </location>
</feature>
<gene>
    <name evidence="4" type="ORF">GMORB2_4867</name>
</gene>
<dbReference type="EMBL" id="JAANYQ010000027">
    <property type="protein sequence ID" value="KAF4119348.1"/>
    <property type="molecule type" value="Genomic_DNA"/>
</dbReference>
<sequence>MAPSNASLESATTARRQSCDRCHGQKLRCTRSGNCDTGACNRCLRQDAQCVYSFSLPRGRPSRYRTSEQPVSPRKQRTSSSSTTAPIPAYAPITATSDRSKTSTSISTDTNMGLVGRAYKTAEDSLSSSSSSATSDWPWTADMSMDGFPMSMSEPRNGLHAPMAIDPQLESGAFDASIFCDAFPPSWINSRDSFSGVGDKPEGISIDRGHESSSSTGSIGLVRAGRSKSDKVIRARLASPGEIDLSCLEKSLSPSQLDRSTPSSCIAQLSELSMRLHPLLSASCVLAEPTAGTESMGSHDGRCSLGGLMLNDTAFESVSLWVAHVSAKGLSMEYGQHDHVLEDGLVPRLGDVVRDAFAASHQLLYILQSLHLTKPGSTPPVSAKGYFEMPSIPRSSAAASMMASLRGPDQYSAVVARPLVSACHGLLLSTYVVVLIVLQHDADLLLSKSPNSGSDPTSAADMDCPAAASPFGDIRRLSIGI</sequence>
<dbReference type="SMART" id="SM00066">
    <property type="entry name" value="GAL4"/>
    <property type="match status" value="1"/>
</dbReference>
<protein>
    <submittedName>
        <fullName evidence="4">GAL4</fullName>
    </submittedName>
</protein>
<dbReference type="OrthoDB" id="5153093at2759"/>
<keyword evidence="5" id="KW-1185">Reference proteome</keyword>
<reference evidence="4" key="1">
    <citation type="submission" date="2020-03" db="EMBL/GenBank/DDBJ databases">
        <title>Site-based positive gene gene selection in Geosmithia morbida across the United States reveals a broad range of putative effectors and factors for local host and environmental adapation.</title>
        <authorList>
            <person name="Onufrak A."/>
            <person name="Murdoch R.W."/>
            <person name="Gazis R."/>
            <person name="Huff M."/>
            <person name="Staton M."/>
            <person name="Klingeman W."/>
            <person name="Hadziabdic D."/>
        </authorList>
    </citation>
    <scope>NUCLEOTIDE SEQUENCE</scope>
    <source>
        <strain evidence="4">1262</strain>
    </source>
</reference>
<dbReference type="InterPro" id="IPR001138">
    <property type="entry name" value="Zn2Cys6_DnaBD"/>
</dbReference>
<feature type="compositionally biased region" description="Low complexity" evidence="2">
    <location>
        <begin position="78"/>
        <end position="97"/>
    </location>
</feature>
<dbReference type="GO" id="GO:0008270">
    <property type="term" value="F:zinc ion binding"/>
    <property type="evidence" value="ECO:0007669"/>
    <property type="project" value="InterPro"/>
</dbReference>
<dbReference type="PROSITE" id="PS50048">
    <property type="entry name" value="ZN2_CY6_FUNGAL_2"/>
    <property type="match status" value="1"/>
</dbReference>
<dbReference type="PROSITE" id="PS00463">
    <property type="entry name" value="ZN2_CY6_FUNGAL_1"/>
    <property type="match status" value="1"/>
</dbReference>